<dbReference type="EMBL" id="FOCT01000001">
    <property type="protein sequence ID" value="SEM78639.1"/>
    <property type="molecule type" value="Genomic_DNA"/>
</dbReference>
<name>A0A1H8B8D5_9PROT</name>
<proteinExistence type="predicted"/>
<evidence type="ECO:0000313" key="3">
    <source>
        <dbReference type="EMBL" id="SEM78639.1"/>
    </source>
</evidence>
<keyword evidence="2" id="KW-0732">Signal</keyword>
<feature type="chain" id="PRO_5010253029" evidence="2">
    <location>
        <begin position="19"/>
        <end position="167"/>
    </location>
</feature>
<sequence>MRLIVVTISMVWITSALAEDVQLTFQQPDPQSKFRDAQLHVRELMKAGRHKEASEYMPEYQRLSCEASEQKAGRSIVEGAAICAPKYDHGGMSAGNILRQQDRNMADSLSSNTVAPGITVMQRPVPGTPTVLDGSTPSLFLFDPRNDPATGNRPRDDAPTDPWTGTR</sequence>
<evidence type="ECO:0000256" key="2">
    <source>
        <dbReference type="SAM" id="SignalP"/>
    </source>
</evidence>
<dbReference type="AlphaFoldDB" id="A0A1H8B8D5"/>
<evidence type="ECO:0000256" key="1">
    <source>
        <dbReference type="SAM" id="MobiDB-lite"/>
    </source>
</evidence>
<reference evidence="3 4" key="1">
    <citation type="submission" date="2016-10" db="EMBL/GenBank/DDBJ databases">
        <authorList>
            <person name="de Groot N.N."/>
        </authorList>
    </citation>
    <scope>NUCLEOTIDE SEQUENCE [LARGE SCALE GENOMIC DNA]</scope>
    <source>
        <strain evidence="3 4">Nl18</strain>
    </source>
</reference>
<feature type="signal peptide" evidence="2">
    <location>
        <begin position="1"/>
        <end position="18"/>
    </location>
</feature>
<dbReference type="RefSeq" id="WP_074743687.1">
    <property type="nucleotide sequence ID" value="NZ_FOCT01000001.1"/>
</dbReference>
<feature type="region of interest" description="Disordered" evidence="1">
    <location>
        <begin position="119"/>
        <end position="167"/>
    </location>
</feature>
<dbReference type="Proteomes" id="UP000183898">
    <property type="component" value="Unassembled WGS sequence"/>
</dbReference>
<organism evidence="3 4">
    <name type="scientific">Nitrosospira multiformis</name>
    <dbReference type="NCBI Taxonomy" id="1231"/>
    <lineage>
        <taxon>Bacteria</taxon>
        <taxon>Pseudomonadati</taxon>
        <taxon>Pseudomonadota</taxon>
        <taxon>Betaproteobacteria</taxon>
        <taxon>Nitrosomonadales</taxon>
        <taxon>Nitrosomonadaceae</taxon>
        <taxon>Nitrosospira</taxon>
    </lineage>
</organism>
<protein>
    <submittedName>
        <fullName evidence="3">Uncharacterized protein</fullName>
    </submittedName>
</protein>
<evidence type="ECO:0000313" key="4">
    <source>
        <dbReference type="Proteomes" id="UP000183898"/>
    </source>
</evidence>
<accession>A0A1H8B8D5</accession>
<gene>
    <name evidence="3" type="ORF">SAMN05216404_101147</name>
</gene>